<feature type="binding site" evidence="17">
    <location>
        <position position="209"/>
    </location>
    <ligand>
        <name>Mg(2+)</name>
        <dbReference type="ChEBI" id="CHEBI:18420"/>
    </ligand>
</feature>
<evidence type="ECO:0000256" key="8">
    <source>
        <dbReference type="ARBA" id="ARBA00022723"/>
    </source>
</evidence>
<keyword evidence="11 16" id="KW-0786">Thiamine pyrophosphate</keyword>
<feature type="domain" description="Transketolase-like pyrimidine-binding" evidence="20">
    <location>
        <begin position="376"/>
        <end position="548"/>
    </location>
</feature>
<dbReference type="InterPro" id="IPR055152">
    <property type="entry name" value="Transketolase-like_C_2"/>
</dbReference>
<evidence type="ECO:0000256" key="16">
    <source>
        <dbReference type="PIRSR" id="PIRSR605478-3"/>
    </source>
</evidence>
<dbReference type="NCBIfam" id="TIGR00232">
    <property type="entry name" value="tktlase_bact"/>
    <property type="match status" value="1"/>
</dbReference>
<feature type="region of interest" description="Disordered" evidence="19">
    <location>
        <begin position="116"/>
        <end position="139"/>
    </location>
</feature>
<evidence type="ECO:0000256" key="12">
    <source>
        <dbReference type="ARBA" id="ARBA00049473"/>
    </source>
</evidence>
<dbReference type="SMART" id="SM00861">
    <property type="entry name" value="Transket_pyr"/>
    <property type="match status" value="1"/>
</dbReference>
<accession>A0A069PN04</accession>
<dbReference type="PROSITE" id="PS00802">
    <property type="entry name" value="TRANSKETOLASE_2"/>
    <property type="match status" value="1"/>
</dbReference>
<evidence type="ECO:0000256" key="9">
    <source>
        <dbReference type="ARBA" id="ARBA00022837"/>
    </source>
</evidence>
<evidence type="ECO:0000259" key="20">
    <source>
        <dbReference type="SMART" id="SM00861"/>
    </source>
</evidence>
<dbReference type="GO" id="GO:0006098">
    <property type="term" value="P:pentose-phosphate shunt"/>
    <property type="evidence" value="ECO:0007669"/>
    <property type="project" value="TreeGrafter"/>
</dbReference>
<dbReference type="Proteomes" id="UP000027466">
    <property type="component" value="Unassembled WGS sequence"/>
</dbReference>
<keyword evidence="9" id="KW-0106">Calcium</keyword>
<evidence type="ECO:0000256" key="11">
    <source>
        <dbReference type="ARBA" id="ARBA00023052"/>
    </source>
</evidence>
<comment type="cofactor">
    <cofactor evidence="3">
        <name>Co(2+)</name>
        <dbReference type="ChEBI" id="CHEBI:48828"/>
    </cofactor>
</comment>
<dbReference type="Gene3D" id="3.40.50.920">
    <property type="match status" value="1"/>
</dbReference>
<feature type="binding site" evidence="16">
    <location>
        <position position="283"/>
    </location>
    <ligand>
        <name>thiamine diphosphate</name>
        <dbReference type="ChEBI" id="CHEBI:58937"/>
    </ligand>
</feature>
<comment type="cofactor">
    <cofactor evidence="17">
        <name>Mg(2+)</name>
        <dbReference type="ChEBI" id="CHEBI:18420"/>
    </cofactor>
    <text evidence="17">Binds 1 Mg(2+) ion per subunit. Can also utilize other divalent metal cations, such as Ca(2+), Mn(2+) and Co(2+).</text>
</comment>
<evidence type="ECO:0000256" key="6">
    <source>
        <dbReference type="ARBA" id="ARBA00013152"/>
    </source>
</evidence>
<dbReference type="FunFam" id="3.40.50.970:FF:000045">
    <property type="entry name" value="Transketolase"/>
    <property type="match status" value="1"/>
</dbReference>
<dbReference type="PANTHER" id="PTHR43522">
    <property type="entry name" value="TRANSKETOLASE"/>
    <property type="match status" value="1"/>
</dbReference>
<evidence type="ECO:0000256" key="10">
    <source>
        <dbReference type="ARBA" id="ARBA00022842"/>
    </source>
</evidence>
<evidence type="ECO:0000256" key="7">
    <source>
        <dbReference type="ARBA" id="ARBA00022679"/>
    </source>
</evidence>
<dbReference type="FunFam" id="3.40.50.970:FF:000004">
    <property type="entry name" value="Transketolase"/>
    <property type="match status" value="1"/>
</dbReference>
<dbReference type="Pfam" id="PF00456">
    <property type="entry name" value="Transketolase_N"/>
    <property type="match status" value="1"/>
</dbReference>
<feature type="binding site" evidence="16">
    <location>
        <position position="75"/>
    </location>
    <ligand>
        <name>thiamine diphosphate</name>
        <dbReference type="ChEBI" id="CHEBI:58937"/>
    </ligand>
</feature>
<dbReference type="PANTHER" id="PTHR43522:SF2">
    <property type="entry name" value="TRANSKETOLASE 1-RELATED"/>
    <property type="match status" value="1"/>
</dbReference>
<dbReference type="InterPro" id="IPR020826">
    <property type="entry name" value="Transketolase_BS"/>
</dbReference>
<comment type="cofactor">
    <cofactor evidence="1">
        <name>Ca(2+)</name>
        <dbReference type="ChEBI" id="CHEBI:29108"/>
    </cofactor>
</comment>
<evidence type="ECO:0000256" key="3">
    <source>
        <dbReference type="ARBA" id="ARBA00001941"/>
    </source>
</evidence>
<comment type="cofactor">
    <cofactor evidence="16">
        <name>thiamine diphosphate</name>
        <dbReference type="ChEBI" id="CHEBI:58937"/>
    </cofactor>
    <text evidence="16">Binds 1 thiamine pyrophosphate per subunit. During the reaction, the substrate forms a covalent intermediate with the cofactor.</text>
</comment>
<dbReference type="InterPro" id="IPR005478">
    <property type="entry name" value="Transketolase_bac-like"/>
</dbReference>
<feature type="binding site" evidence="16">
    <location>
        <position position="178"/>
    </location>
    <ligand>
        <name>thiamine diphosphate</name>
        <dbReference type="ChEBI" id="CHEBI:58937"/>
    </ligand>
</feature>
<comment type="similarity">
    <text evidence="4">Belongs to the transketolase family.</text>
</comment>
<feature type="binding site" evidence="15">
    <location>
        <position position="406"/>
    </location>
    <ligand>
        <name>substrate</name>
    </ligand>
</feature>
<dbReference type="InterPro" id="IPR005475">
    <property type="entry name" value="Transketolase-like_Pyr-bd"/>
</dbReference>
<evidence type="ECO:0000256" key="15">
    <source>
        <dbReference type="PIRSR" id="PIRSR605478-2"/>
    </source>
</evidence>
<evidence type="ECO:0000256" key="13">
    <source>
        <dbReference type="NCBIfam" id="TIGR00232"/>
    </source>
</evidence>
<evidence type="ECO:0000256" key="18">
    <source>
        <dbReference type="PIRSR" id="PIRSR605478-5"/>
    </source>
</evidence>
<feature type="binding site" evidence="15">
    <location>
        <position position="492"/>
    </location>
    <ligand>
        <name>substrate</name>
    </ligand>
</feature>
<comment type="catalytic activity">
    <reaction evidence="12">
        <text>D-sedoheptulose 7-phosphate + D-glyceraldehyde 3-phosphate = aldehydo-D-ribose 5-phosphate + D-xylulose 5-phosphate</text>
        <dbReference type="Rhea" id="RHEA:10508"/>
        <dbReference type="ChEBI" id="CHEBI:57483"/>
        <dbReference type="ChEBI" id="CHEBI:57737"/>
        <dbReference type="ChEBI" id="CHEBI:58273"/>
        <dbReference type="ChEBI" id="CHEBI:59776"/>
        <dbReference type="EC" id="2.2.1.1"/>
    </reaction>
</comment>
<evidence type="ECO:0000313" key="21">
    <source>
        <dbReference type="EMBL" id="KDR41847.1"/>
    </source>
</evidence>
<protein>
    <recommendedName>
        <fullName evidence="6 13">Transketolase</fullName>
        <ecNumber evidence="6 13">2.2.1.1</ecNumber>
    </recommendedName>
</protein>
<dbReference type="EMBL" id="JFHC01000023">
    <property type="protein sequence ID" value="KDR41847.1"/>
    <property type="molecule type" value="Genomic_DNA"/>
</dbReference>
<dbReference type="CDD" id="cd02012">
    <property type="entry name" value="TPP_TK"/>
    <property type="match status" value="1"/>
</dbReference>
<dbReference type="Pfam" id="PF02779">
    <property type="entry name" value="Transket_pyr"/>
    <property type="match status" value="1"/>
</dbReference>
<dbReference type="GO" id="GO:0004802">
    <property type="term" value="F:transketolase activity"/>
    <property type="evidence" value="ECO:0007669"/>
    <property type="project" value="UniProtKB-UniRule"/>
</dbReference>
<feature type="binding site" evidence="15">
    <location>
        <position position="283"/>
    </location>
    <ligand>
        <name>substrate</name>
    </ligand>
</feature>
<dbReference type="GO" id="GO:0005829">
    <property type="term" value="C:cytosol"/>
    <property type="evidence" value="ECO:0007669"/>
    <property type="project" value="TreeGrafter"/>
</dbReference>
<reference evidence="21 22" key="1">
    <citation type="submission" date="2014-03" db="EMBL/GenBank/DDBJ databases">
        <title>Draft Genome Sequences of Four Burkholderia Strains.</title>
        <authorList>
            <person name="Liu X.Y."/>
            <person name="Li C.X."/>
            <person name="Xu J.H."/>
        </authorList>
    </citation>
    <scope>NUCLEOTIDE SEQUENCE [LARGE SCALE GENOMIC DNA]</scope>
    <source>
        <strain evidence="21 22">DSM 50014</strain>
    </source>
</reference>
<dbReference type="STRING" id="60547.GCA_000751215_03239"/>
<dbReference type="Gene3D" id="3.40.50.970">
    <property type="match status" value="2"/>
</dbReference>
<sequence length="698" mass="75810">MSPASAKSPADLDQLCINTIRTLSMDAVQKANSGHPGTPMALAPVAFHLWQNHLRYDPEAPLWPNRDRFVLSVGHASMLLYSLLHLAGVKAVGEDGKPTGGPAVSLDDIKQFRQLDSKTPGHPEYRETTGVETTTGPLGQGLGNSVGMAMAARWHEAHFNQPGAALFGYRVYALCGDGDMMEGVSHEAASLAGHLRLSNLIWIYDSNRITIEGHTDLAYSDDVESRFRGYNWNTMHVDDANDEAALEAAINKAKATTDKPTLIVVKSIIAWGAPNKQDTSAAHGEPLGEEEIKLAKRAYGWPEDAQFLVPEGVREHFAAGMGARGKAAREEWEKRFADYGKQFPELGAQFSQMHANALPDNWDADIPVFEPDEKGIATRESSGKVLNAIAQRIPWMIGGAADLAPSTKTNLKFEGAGSFEHDSYGGRNLHFGIREHGMGAVANGLALSGLRPFASTFLIFSDYMKPPIRLSAIMEVPVVYVFTHDSIGVGEDGPTHQPIEQLASLRGVPGLTTLRPADANEVGEAWRVALSRPHVPACIVVTRQPLPTFDRKKYGPAEGVRRGAYVLADAPDGKKPEVLLLATGSEVSLCVAAYEKLKAEGVAARVVSMPSWDIFEQQDHAYKDSVLPPDVNARVAVEQAATLGWDRYVGRLGSQIVMHTFGASAPLKALKTKFGFTPERVYDEAKKQIERVKSNGKE</sequence>
<feature type="binding site" evidence="15">
    <location>
        <position position="484"/>
    </location>
    <ligand>
        <name>substrate</name>
    </ligand>
</feature>
<comment type="cofactor">
    <cofactor evidence="2">
        <name>Mn(2+)</name>
        <dbReference type="ChEBI" id="CHEBI:29035"/>
    </cofactor>
</comment>
<dbReference type="InterPro" id="IPR005474">
    <property type="entry name" value="Transketolase_N"/>
</dbReference>
<keyword evidence="7" id="KW-0808">Transferase</keyword>
<feature type="binding site" evidence="15">
    <location>
        <position position="35"/>
    </location>
    <ligand>
        <name>substrate</name>
    </ligand>
</feature>
<feature type="compositionally biased region" description="Basic and acidic residues" evidence="19">
    <location>
        <begin position="116"/>
        <end position="129"/>
    </location>
</feature>
<name>A0A069PN04_9BURK</name>
<evidence type="ECO:0000256" key="14">
    <source>
        <dbReference type="PIRSR" id="PIRSR605478-1"/>
    </source>
</evidence>
<evidence type="ECO:0000256" key="4">
    <source>
        <dbReference type="ARBA" id="ARBA00007131"/>
    </source>
</evidence>
<dbReference type="SUPFAM" id="SSF52922">
    <property type="entry name" value="TK C-terminal domain-like"/>
    <property type="match status" value="1"/>
</dbReference>
<keyword evidence="22" id="KW-1185">Reference proteome</keyword>
<dbReference type="SUPFAM" id="SSF52518">
    <property type="entry name" value="Thiamin diphosphate-binding fold (THDP-binding)"/>
    <property type="match status" value="2"/>
</dbReference>
<keyword evidence="8 17" id="KW-0479">Metal-binding</keyword>
<dbReference type="Pfam" id="PF22613">
    <property type="entry name" value="Transketolase_C_1"/>
    <property type="match status" value="1"/>
</dbReference>
<feature type="active site" description="Proton donor" evidence="14">
    <location>
        <position position="435"/>
    </location>
</feature>
<feature type="binding site" evidence="15">
    <location>
        <position position="379"/>
    </location>
    <ligand>
        <name>substrate</name>
    </ligand>
</feature>
<evidence type="ECO:0000256" key="2">
    <source>
        <dbReference type="ARBA" id="ARBA00001936"/>
    </source>
</evidence>
<evidence type="ECO:0000256" key="5">
    <source>
        <dbReference type="ARBA" id="ARBA00011738"/>
    </source>
</evidence>
<organism evidence="21 22">
    <name type="scientific">Caballeronia glathei</name>
    <dbReference type="NCBI Taxonomy" id="60547"/>
    <lineage>
        <taxon>Bacteria</taxon>
        <taxon>Pseudomonadati</taxon>
        <taxon>Pseudomonadota</taxon>
        <taxon>Betaproteobacteria</taxon>
        <taxon>Burkholderiales</taxon>
        <taxon>Burkholderiaceae</taxon>
        <taxon>Caballeronia</taxon>
    </lineage>
</organism>
<gene>
    <name evidence="21" type="ORF">BG61_15275</name>
</gene>
<feature type="binding site" evidence="16">
    <location>
        <position position="460"/>
    </location>
    <ligand>
        <name>thiamine diphosphate</name>
        <dbReference type="ChEBI" id="CHEBI:58937"/>
    </ligand>
</feature>
<comment type="caution">
    <text evidence="21">The sequence shown here is derived from an EMBL/GenBank/DDBJ whole genome shotgun (WGS) entry which is preliminary data.</text>
</comment>
<feature type="binding site" evidence="17">
    <location>
        <position position="207"/>
    </location>
    <ligand>
        <name>Mg(2+)</name>
        <dbReference type="ChEBI" id="CHEBI:18420"/>
    </ligand>
</feature>
<dbReference type="InterPro" id="IPR029061">
    <property type="entry name" value="THDP-binding"/>
</dbReference>
<feature type="binding site" evidence="16">
    <location>
        <position position="207"/>
    </location>
    <ligand>
        <name>thiamine diphosphate</name>
        <dbReference type="ChEBI" id="CHEBI:58937"/>
    </ligand>
</feature>
<dbReference type="CDD" id="cd07033">
    <property type="entry name" value="TPP_PYR_DXS_TK_like"/>
    <property type="match status" value="1"/>
</dbReference>
<dbReference type="AlphaFoldDB" id="A0A069PN04"/>
<dbReference type="InterPro" id="IPR033247">
    <property type="entry name" value="Transketolase_fam"/>
</dbReference>
<dbReference type="RefSeq" id="WP_035933133.1">
    <property type="nucleotide sequence ID" value="NZ_CADFFX010000011.1"/>
</dbReference>
<evidence type="ECO:0000256" key="17">
    <source>
        <dbReference type="PIRSR" id="PIRSR605478-4"/>
    </source>
</evidence>
<keyword evidence="10 17" id="KW-0460">Magnesium</keyword>
<evidence type="ECO:0000313" key="22">
    <source>
        <dbReference type="Proteomes" id="UP000027466"/>
    </source>
</evidence>
<dbReference type="FunFam" id="3.40.50.920:FF:000003">
    <property type="entry name" value="Transketolase"/>
    <property type="match status" value="1"/>
</dbReference>
<comment type="subunit">
    <text evidence="5">Homodimer.</text>
</comment>
<evidence type="ECO:0000256" key="19">
    <source>
        <dbReference type="SAM" id="MobiDB-lite"/>
    </source>
</evidence>
<proteinExistence type="inferred from homology"/>
<feature type="site" description="Important for catalytic activity" evidence="18">
    <location>
        <position position="283"/>
    </location>
</feature>
<dbReference type="GO" id="GO:0046872">
    <property type="term" value="F:metal ion binding"/>
    <property type="evidence" value="ECO:0007669"/>
    <property type="project" value="UniProtKB-KW"/>
</dbReference>
<feature type="site" description="Important for catalytic activity" evidence="18">
    <location>
        <position position="35"/>
    </location>
</feature>
<evidence type="ECO:0000256" key="1">
    <source>
        <dbReference type="ARBA" id="ARBA00001913"/>
    </source>
</evidence>
<feature type="binding site" evidence="17">
    <location>
        <position position="177"/>
    </location>
    <ligand>
        <name>Mg(2+)</name>
        <dbReference type="ChEBI" id="CHEBI:18420"/>
    </ligand>
</feature>
<feature type="binding site" evidence="16">
    <location>
        <begin position="136"/>
        <end position="138"/>
    </location>
    <ligand>
        <name>thiamine diphosphate</name>
        <dbReference type="ChEBI" id="CHEBI:58937"/>
    </ligand>
</feature>
<feature type="binding site" evidence="15">
    <location>
        <position position="543"/>
    </location>
    <ligand>
        <name>substrate</name>
    </ligand>
</feature>
<dbReference type="EC" id="2.2.1.1" evidence="6 13"/>
<feature type="binding site" evidence="15">
    <location>
        <position position="496"/>
    </location>
    <ligand>
        <name>substrate</name>
    </ligand>
</feature>
<dbReference type="InterPro" id="IPR009014">
    <property type="entry name" value="Transketo_C/PFOR_II"/>
</dbReference>